<dbReference type="Pfam" id="PF12399">
    <property type="entry name" value="BCA_ABC_TP_C"/>
    <property type="match status" value="1"/>
</dbReference>
<dbReference type="GO" id="GO:0015808">
    <property type="term" value="P:L-alanine transport"/>
    <property type="evidence" value="ECO:0007669"/>
    <property type="project" value="TreeGrafter"/>
</dbReference>
<dbReference type="CDD" id="cd03219">
    <property type="entry name" value="ABC_Mj1267_LivG_branched"/>
    <property type="match status" value="1"/>
</dbReference>
<dbReference type="GO" id="GO:0005304">
    <property type="term" value="F:L-valine transmembrane transporter activity"/>
    <property type="evidence" value="ECO:0007669"/>
    <property type="project" value="TreeGrafter"/>
</dbReference>
<dbReference type="SUPFAM" id="SSF52540">
    <property type="entry name" value="P-loop containing nucleoside triphosphate hydrolases"/>
    <property type="match status" value="1"/>
</dbReference>
<dbReference type="Pfam" id="PF00005">
    <property type="entry name" value="ABC_tran"/>
    <property type="match status" value="1"/>
</dbReference>
<evidence type="ECO:0000256" key="3">
    <source>
        <dbReference type="ARBA" id="ARBA00022840"/>
    </source>
</evidence>
<dbReference type="GO" id="GO:1903806">
    <property type="term" value="P:L-isoleucine import across plasma membrane"/>
    <property type="evidence" value="ECO:0007669"/>
    <property type="project" value="TreeGrafter"/>
</dbReference>
<dbReference type="PROSITE" id="PS50893">
    <property type="entry name" value="ABC_TRANSPORTER_2"/>
    <property type="match status" value="1"/>
</dbReference>
<dbReference type="OrthoDB" id="5405085at2"/>
<gene>
    <name evidence="5" type="ORF">SAMN02745216_01948</name>
</gene>
<evidence type="ECO:0000259" key="4">
    <source>
        <dbReference type="PROSITE" id="PS50893"/>
    </source>
</evidence>
<sequence length="287" mass="31894">MKPILDVKNLTMDFGGLRALDSLDIDVRPGEIAALIGPNGAGKTTFFNCVTGMYNPTQGDVLVNSPSGYSTRLNGLKPNKVTERGLARTFQNIRLFQNMTVLENVMIGRHCHSGAGHEIIMDPDNSPVKRMAASAFFGGMEIAATLLKGKRFKEREQETVQYSYKVLEKVGLEKFANNFAKNLPYGLQRRLEIARAMATEPFLLLLDEPAAGMNPQETKELDDLIQRIRDKEGISILLIEHDMRLVMSISQRIFVMDYGKKIAQGTPGEIRTNDAVIKAYLGEDIDA</sequence>
<protein>
    <submittedName>
        <fullName evidence="5">Amino acid/amide ABC transporter ATP-binding protein 1, HAAT family</fullName>
    </submittedName>
</protein>
<keyword evidence="3 5" id="KW-0067">ATP-binding</keyword>
<dbReference type="FunFam" id="3.40.50.300:FF:000421">
    <property type="entry name" value="Branched-chain amino acid ABC transporter ATP-binding protein"/>
    <property type="match status" value="1"/>
</dbReference>
<dbReference type="SMART" id="SM00382">
    <property type="entry name" value="AAA"/>
    <property type="match status" value="1"/>
</dbReference>
<proteinExistence type="predicted"/>
<dbReference type="PANTHER" id="PTHR45772:SF7">
    <property type="entry name" value="AMINO ACID ABC TRANSPORTER ATP-BINDING PROTEIN"/>
    <property type="match status" value="1"/>
</dbReference>
<dbReference type="GO" id="GO:0042941">
    <property type="term" value="P:D-alanine transmembrane transport"/>
    <property type="evidence" value="ECO:0007669"/>
    <property type="project" value="TreeGrafter"/>
</dbReference>
<dbReference type="Gene3D" id="3.40.50.300">
    <property type="entry name" value="P-loop containing nucleotide triphosphate hydrolases"/>
    <property type="match status" value="1"/>
</dbReference>
<dbReference type="InterPro" id="IPR032823">
    <property type="entry name" value="BCA_ABC_TP_C"/>
</dbReference>
<dbReference type="GO" id="GO:0005886">
    <property type="term" value="C:plasma membrane"/>
    <property type="evidence" value="ECO:0007669"/>
    <property type="project" value="TreeGrafter"/>
</dbReference>
<dbReference type="Proteomes" id="UP000183994">
    <property type="component" value="Unassembled WGS sequence"/>
</dbReference>
<dbReference type="PANTHER" id="PTHR45772">
    <property type="entry name" value="CONSERVED COMPONENT OF ABC TRANSPORTER FOR NATURAL AMINO ACIDS-RELATED"/>
    <property type="match status" value="1"/>
</dbReference>
<evidence type="ECO:0000313" key="5">
    <source>
        <dbReference type="EMBL" id="SHJ60412.1"/>
    </source>
</evidence>
<keyword evidence="6" id="KW-1185">Reference proteome</keyword>
<dbReference type="GO" id="GO:0016887">
    <property type="term" value="F:ATP hydrolysis activity"/>
    <property type="evidence" value="ECO:0007669"/>
    <property type="project" value="InterPro"/>
</dbReference>
<keyword evidence="2" id="KW-0547">Nucleotide-binding</keyword>
<dbReference type="GO" id="GO:0015188">
    <property type="term" value="F:L-isoleucine transmembrane transporter activity"/>
    <property type="evidence" value="ECO:0007669"/>
    <property type="project" value="TreeGrafter"/>
</dbReference>
<accession>A0A1M6KND1</accession>
<name>A0A1M6KND1_9BACT</name>
<evidence type="ECO:0000313" key="6">
    <source>
        <dbReference type="Proteomes" id="UP000183994"/>
    </source>
</evidence>
<dbReference type="InterPro" id="IPR003593">
    <property type="entry name" value="AAA+_ATPase"/>
</dbReference>
<evidence type="ECO:0000256" key="1">
    <source>
        <dbReference type="ARBA" id="ARBA00022448"/>
    </source>
</evidence>
<dbReference type="RefSeq" id="WP_073475307.1">
    <property type="nucleotide sequence ID" value="NZ_FQZU01000009.1"/>
</dbReference>
<organism evidence="5 6">
    <name type="scientific">Desulfatibacillum alkenivorans DSM 16219</name>
    <dbReference type="NCBI Taxonomy" id="1121393"/>
    <lineage>
        <taxon>Bacteria</taxon>
        <taxon>Pseudomonadati</taxon>
        <taxon>Thermodesulfobacteriota</taxon>
        <taxon>Desulfobacteria</taxon>
        <taxon>Desulfobacterales</taxon>
        <taxon>Desulfatibacillaceae</taxon>
        <taxon>Desulfatibacillum</taxon>
    </lineage>
</organism>
<dbReference type="InterPro" id="IPR003439">
    <property type="entry name" value="ABC_transporter-like_ATP-bd"/>
</dbReference>
<dbReference type="GO" id="GO:0005524">
    <property type="term" value="F:ATP binding"/>
    <property type="evidence" value="ECO:0007669"/>
    <property type="project" value="UniProtKB-KW"/>
</dbReference>
<feature type="domain" description="ABC transporter" evidence="4">
    <location>
        <begin position="5"/>
        <end position="283"/>
    </location>
</feature>
<dbReference type="GO" id="GO:0015192">
    <property type="term" value="F:L-phenylalanine transmembrane transporter activity"/>
    <property type="evidence" value="ECO:0007669"/>
    <property type="project" value="TreeGrafter"/>
</dbReference>
<dbReference type="GO" id="GO:1903805">
    <property type="term" value="P:L-valine import across plasma membrane"/>
    <property type="evidence" value="ECO:0007669"/>
    <property type="project" value="TreeGrafter"/>
</dbReference>
<keyword evidence="1" id="KW-0813">Transport</keyword>
<dbReference type="AlphaFoldDB" id="A0A1M6KND1"/>
<reference evidence="6" key="1">
    <citation type="submission" date="2016-11" db="EMBL/GenBank/DDBJ databases">
        <authorList>
            <person name="Varghese N."/>
            <person name="Submissions S."/>
        </authorList>
    </citation>
    <scope>NUCLEOTIDE SEQUENCE [LARGE SCALE GENOMIC DNA]</scope>
    <source>
        <strain evidence="6">DSM 16219</strain>
    </source>
</reference>
<dbReference type="EMBL" id="FQZU01000009">
    <property type="protein sequence ID" value="SHJ60412.1"/>
    <property type="molecule type" value="Genomic_DNA"/>
</dbReference>
<dbReference type="InterPro" id="IPR051120">
    <property type="entry name" value="ABC_AA/LPS_Transport"/>
</dbReference>
<evidence type="ECO:0000256" key="2">
    <source>
        <dbReference type="ARBA" id="ARBA00022741"/>
    </source>
</evidence>
<dbReference type="InterPro" id="IPR027417">
    <property type="entry name" value="P-loop_NTPase"/>
</dbReference>
<dbReference type="STRING" id="1121393.SAMN02745216_01948"/>